<dbReference type="GO" id="GO:0000287">
    <property type="term" value="F:magnesium ion binding"/>
    <property type="evidence" value="ECO:0007669"/>
    <property type="project" value="InterPro"/>
</dbReference>
<comment type="function">
    <text evidence="8">Serine/threonine-protein kinase that plays a critical role in initiating innate immune response against foreign pathogens.</text>
</comment>
<dbReference type="PROSITE" id="PS00107">
    <property type="entry name" value="PROTEIN_KINASE_ATP"/>
    <property type="match status" value="1"/>
</dbReference>
<dbReference type="Gene3D" id="3.30.200.20">
    <property type="entry name" value="Phosphorylase Kinase, domain 1"/>
    <property type="match status" value="1"/>
</dbReference>
<comment type="subunit">
    <text evidence="8">Associates with MYD88 and IRAK2 to form a ternary complex called the Myddosome.</text>
</comment>
<dbReference type="GO" id="GO:0045087">
    <property type="term" value="P:innate immune response"/>
    <property type="evidence" value="ECO:0007669"/>
    <property type="project" value="UniProtKB-UniRule"/>
</dbReference>
<evidence type="ECO:0000256" key="8">
    <source>
        <dbReference type="PIRNR" id="PIRNR038189"/>
    </source>
</evidence>
<dbReference type="PANTHER" id="PTHR48006:SF102">
    <property type="entry name" value="LEUCINE-RICH REPEAT-CONTAINING PROTEIN DDB_G0281931-RELATED"/>
    <property type="match status" value="1"/>
</dbReference>
<evidence type="ECO:0000256" key="9">
    <source>
        <dbReference type="PIRSR" id="PIRSR038189-1"/>
    </source>
</evidence>
<dbReference type="Pfam" id="PF00069">
    <property type="entry name" value="Pkinase"/>
    <property type="match status" value="1"/>
</dbReference>
<dbReference type="PIRSF" id="PIRSF038189">
    <property type="entry name" value="IRAK4"/>
    <property type="match status" value="1"/>
</dbReference>
<keyword evidence="8" id="KW-0963">Cytoplasm</keyword>
<proteinExistence type="inferred from homology"/>
<accession>A0AAD7RCH7</accession>
<keyword evidence="8" id="KW-0399">Innate immunity</keyword>
<gene>
    <name evidence="14" type="ORF">AAFF_G00260600</name>
</gene>
<dbReference type="Gene3D" id="1.10.510.10">
    <property type="entry name" value="Transferase(Phosphotransferase) domain 1"/>
    <property type="match status" value="1"/>
</dbReference>
<dbReference type="FunFam" id="1.10.533.10:FF:000028">
    <property type="entry name" value="Interleukin 1 receptor-associated kinase 4"/>
    <property type="match status" value="1"/>
</dbReference>
<comment type="cofactor">
    <cofactor evidence="8">
        <name>Mg(2+)</name>
        <dbReference type="ChEBI" id="CHEBI:18420"/>
    </cofactor>
</comment>
<evidence type="ECO:0000256" key="1">
    <source>
        <dbReference type="ARBA" id="ARBA00022527"/>
    </source>
</evidence>
<comment type="catalytic activity">
    <reaction evidence="7 8">
        <text>L-seryl-[protein] + ATP = O-phospho-L-seryl-[protein] + ADP + H(+)</text>
        <dbReference type="Rhea" id="RHEA:17989"/>
        <dbReference type="Rhea" id="RHEA-COMP:9863"/>
        <dbReference type="Rhea" id="RHEA-COMP:11604"/>
        <dbReference type="ChEBI" id="CHEBI:15378"/>
        <dbReference type="ChEBI" id="CHEBI:29999"/>
        <dbReference type="ChEBI" id="CHEBI:30616"/>
        <dbReference type="ChEBI" id="CHEBI:83421"/>
        <dbReference type="ChEBI" id="CHEBI:456216"/>
        <dbReference type="EC" id="2.7.11.1"/>
    </reaction>
</comment>
<comment type="catalytic activity">
    <reaction evidence="6 8">
        <text>L-threonyl-[protein] + ATP = O-phospho-L-threonyl-[protein] + ADP + H(+)</text>
        <dbReference type="Rhea" id="RHEA:46608"/>
        <dbReference type="Rhea" id="RHEA-COMP:11060"/>
        <dbReference type="Rhea" id="RHEA-COMP:11605"/>
        <dbReference type="ChEBI" id="CHEBI:15378"/>
        <dbReference type="ChEBI" id="CHEBI:30013"/>
        <dbReference type="ChEBI" id="CHEBI:30616"/>
        <dbReference type="ChEBI" id="CHEBI:61977"/>
        <dbReference type="ChEBI" id="CHEBI:456216"/>
        <dbReference type="EC" id="2.7.11.1"/>
    </reaction>
</comment>
<feature type="domain" description="Protein kinase" evidence="13">
    <location>
        <begin position="189"/>
        <end position="462"/>
    </location>
</feature>
<dbReference type="InterPro" id="IPR011029">
    <property type="entry name" value="DEATH-like_dom_sf"/>
</dbReference>
<keyword evidence="2 8" id="KW-0808">Transferase</keyword>
<feature type="binding site" evidence="11">
    <location>
        <position position="217"/>
    </location>
    <ligand>
        <name>ATP</name>
        <dbReference type="ChEBI" id="CHEBI:30616"/>
    </ligand>
</feature>
<evidence type="ECO:0000256" key="3">
    <source>
        <dbReference type="ARBA" id="ARBA00022741"/>
    </source>
</evidence>
<evidence type="ECO:0000256" key="12">
    <source>
        <dbReference type="SAM" id="MobiDB-lite"/>
    </source>
</evidence>
<protein>
    <recommendedName>
        <fullName evidence="8">Interleukin-1 receptor-associated kinase 4</fullName>
        <ecNumber evidence="8">2.7.11.1</ecNumber>
    </recommendedName>
</protein>
<evidence type="ECO:0000256" key="2">
    <source>
        <dbReference type="ARBA" id="ARBA00022679"/>
    </source>
</evidence>
<keyword evidence="5 8" id="KW-0067">ATP-binding</keyword>
<evidence type="ECO:0000256" key="6">
    <source>
        <dbReference type="ARBA" id="ARBA00047899"/>
    </source>
</evidence>
<evidence type="ECO:0000256" key="5">
    <source>
        <dbReference type="ARBA" id="ARBA00022840"/>
    </source>
</evidence>
<evidence type="ECO:0000256" key="4">
    <source>
        <dbReference type="ARBA" id="ARBA00022777"/>
    </source>
</evidence>
<evidence type="ECO:0000313" key="14">
    <source>
        <dbReference type="EMBL" id="KAJ8377400.1"/>
    </source>
</evidence>
<dbReference type="InterPro" id="IPR017441">
    <property type="entry name" value="Protein_kinase_ATP_BS"/>
</dbReference>
<keyword evidence="15" id="KW-1185">Reference proteome</keyword>
<comment type="caution">
    <text evidence="14">The sequence shown here is derived from an EMBL/GenBank/DDBJ whole genome shotgun (WGS) entry which is preliminary data.</text>
</comment>
<feature type="binding site" evidence="10">
    <location>
        <position position="216"/>
    </location>
    <ligand>
        <name>ATP</name>
        <dbReference type="ChEBI" id="CHEBI:30616"/>
    </ligand>
</feature>
<feature type="region of interest" description="Disordered" evidence="12">
    <location>
        <begin position="145"/>
        <end position="164"/>
    </location>
</feature>
<dbReference type="FunFam" id="1.10.510.10:FF:000414">
    <property type="entry name" value="Interleukin-1 receptor-associated kinase 4"/>
    <property type="match status" value="1"/>
</dbReference>
<dbReference type="GO" id="GO:0005524">
    <property type="term" value="F:ATP binding"/>
    <property type="evidence" value="ECO:0007669"/>
    <property type="project" value="UniProtKB-UniRule"/>
</dbReference>
<dbReference type="GO" id="GO:0004674">
    <property type="term" value="F:protein serine/threonine kinase activity"/>
    <property type="evidence" value="ECO:0007669"/>
    <property type="project" value="UniProtKB-UniRule"/>
</dbReference>
<evidence type="ECO:0000313" key="15">
    <source>
        <dbReference type="Proteomes" id="UP001221898"/>
    </source>
</evidence>
<dbReference type="SMART" id="SM00220">
    <property type="entry name" value="S_TKc"/>
    <property type="match status" value="1"/>
</dbReference>
<organism evidence="14 15">
    <name type="scientific">Aldrovandia affinis</name>
    <dbReference type="NCBI Taxonomy" id="143900"/>
    <lineage>
        <taxon>Eukaryota</taxon>
        <taxon>Metazoa</taxon>
        <taxon>Chordata</taxon>
        <taxon>Craniata</taxon>
        <taxon>Vertebrata</taxon>
        <taxon>Euteleostomi</taxon>
        <taxon>Actinopterygii</taxon>
        <taxon>Neopterygii</taxon>
        <taxon>Teleostei</taxon>
        <taxon>Notacanthiformes</taxon>
        <taxon>Halosauridae</taxon>
        <taxon>Aldrovandia</taxon>
    </lineage>
</organism>
<dbReference type="AlphaFoldDB" id="A0AAD7RCH7"/>
<evidence type="ECO:0000259" key="13">
    <source>
        <dbReference type="PROSITE" id="PS50011"/>
    </source>
</evidence>
<dbReference type="SUPFAM" id="SSF56112">
    <property type="entry name" value="Protein kinase-like (PK-like)"/>
    <property type="match status" value="1"/>
</dbReference>
<feature type="active site" description="Proton acceptor" evidence="9">
    <location>
        <position position="314"/>
    </location>
</feature>
<evidence type="ECO:0000256" key="10">
    <source>
        <dbReference type="PIRSR" id="PIRSR038189-2"/>
    </source>
</evidence>
<dbReference type="Proteomes" id="UP001221898">
    <property type="component" value="Unassembled WGS sequence"/>
</dbReference>
<dbReference type="InterPro" id="IPR000719">
    <property type="entry name" value="Prot_kinase_dom"/>
</dbReference>
<dbReference type="EC" id="2.7.11.1" evidence="8"/>
<name>A0AAD7RCH7_9TELE</name>
<dbReference type="InterPro" id="IPR051824">
    <property type="entry name" value="LRR_Rcpt-Like_S/T_Kinase"/>
</dbReference>
<keyword evidence="1 8" id="KW-0723">Serine/threonine-protein kinase</keyword>
<dbReference type="PANTHER" id="PTHR48006">
    <property type="entry name" value="LEUCINE-RICH REPEAT-CONTAINING PROTEIN DDB_G0281931-RELATED"/>
    <property type="match status" value="1"/>
</dbReference>
<keyword evidence="8" id="KW-0391">Immunity</keyword>
<dbReference type="InterPro" id="IPR017428">
    <property type="entry name" value="IRAK4"/>
</dbReference>
<sequence length="469" mass="52338">MSKPVTAGTFLRSLNHSTMRQLSDFMDPQESWKKVLADVHKPTGELRYTQLHLRRFEGLVAMGKSPTIELLRDWSTTNCTVGDLVDILLRHHLLAPASLLLPDINGMEPAAQPGVPVQETVTMSTQETVAMSTQETVAISRTERAEEFPLPDSSTEPMEEEGPDDTGFYRFSFEKLMKMTGNFDEQPVSEGGQRLGEGGFGVVYKGCFNGKQVAVKKLTSMDDISPEELKIQFNQEIQTLKVLKHENLVEMVGFSLDAEHPCLVYHFMSNGSLLDRLACLGGSLPLSWSRRCAIAVGTAKGLEYLHLNHHVHRDIKSGNILLDAALTAKISDFGLTRASAKRSLSTVMTEKVVGTMAYMAREALRGEITPKSDIFSFGVVLLEVLSGLPPVDENRDPQLLMEMKDEIEDEVMMLEEFVDEKMGDWRQLAVEKMFSLAKDCLNERRGRRPDIRQVLSQLEEVLTVSSLSS</sequence>
<evidence type="ECO:0000256" key="7">
    <source>
        <dbReference type="ARBA" id="ARBA00048679"/>
    </source>
</evidence>
<dbReference type="GO" id="GO:0007165">
    <property type="term" value="P:signal transduction"/>
    <property type="evidence" value="ECO:0007669"/>
    <property type="project" value="InterPro"/>
</dbReference>
<comment type="subcellular location">
    <subcellularLocation>
        <location evidence="8">Cytoplasm</location>
    </subcellularLocation>
</comment>
<evidence type="ECO:0000256" key="11">
    <source>
        <dbReference type="PROSITE-ProRule" id="PRU10141"/>
    </source>
</evidence>
<dbReference type="InterPro" id="IPR011009">
    <property type="entry name" value="Kinase-like_dom_sf"/>
</dbReference>
<keyword evidence="4 8" id="KW-0418">Kinase</keyword>
<dbReference type="GO" id="GO:0005737">
    <property type="term" value="C:cytoplasm"/>
    <property type="evidence" value="ECO:0007669"/>
    <property type="project" value="UniProtKB-SubCell"/>
</dbReference>
<dbReference type="Gene3D" id="1.10.533.10">
    <property type="entry name" value="Death Domain, Fas"/>
    <property type="match status" value="1"/>
</dbReference>
<dbReference type="PROSITE" id="PS50011">
    <property type="entry name" value="PROTEIN_KINASE_DOM"/>
    <property type="match status" value="1"/>
</dbReference>
<dbReference type="SUPFAM" id="SSF47986">
    <property type="entry name" value="DEATH domain"/>
    <property type="match status" value="1"/>
</dbReference>
<comment type="similarity">
    <text evidence="8">Belongs to the protein kinase superfamily. TKL Ser/Thr protein kinase family. Pelle subfamily.</text>
</comment>
<feature type="binding site" evidence="10">
    <location>
        <position position="316"/>
    </location>
    <ligand>
        <name>ATP</name>
        <dbReference type="ChEBI" id="CHEBI:30616"/>
    </ligand>
</feature>
<keyword evidence="3 8" id="KW-0547">Nucleotide-binding</keyword>
<keyword evidence="8" id="KW-0460">Magnesium</keyword>
<reference evidence="14" key="1">
    <citation type="journal article" date="2023" name="Science">
        <title>Genome structures resolve the early diversification of teleost fishes.</title>
        <authorList>
            <person name="Parey E."/>
            <person name="Louis A."/>
            <person name="Montfort J."/>
            <person name="Bouchez O."/>
            <person name="Roques C."/>
            <person name="Iampietro C."/>
            <person name="Lluch J."/>
            <person name="Castinel A."/>
            <person name="Donnadieu C."/>
            <person name="Desvignes T."/>
            <person name="Floi Bucao C."/>
            <person name="Jouanno E."/>
            <person name="Wen M."/>
            <person name="Mejri S."/>
            <person name="Dirks R."/>
            <person name="Jansen H."/>
            <person name="Henkel C."/>
            <person name="Chen W.J."/>
            <person name="Zahm M."/>
            <person name="Cabau C."/>
            <person name="Klopp C."/>
            <person name="Thompson A.W."/>
            <person name="Robinson-Rechavi M."/>
            <person name="Braasch I."/>
            <person name="Lecointre G."/>
            <person name="Bobe J."/>
            <person name="Postlethwait J.H."/>
            <person name="Berthelot C."/>
            <person name="Roest Crollius H."/>
            <person name="Guiguen Y."/>
        </authorList>
    </citation>
    <scope>NUCLEOTIDE SEQUENCE</scope>
    <source>
        <strain evidence="14">NC1722</strain>
    </source>
</reference>
<dbReference type="EMBL" id="JAINUG010000355">
    <property type="protein sequence ID" value="KAJ8377400.1"/>
    <property type="molecule type" value="Genomic_DNA"/>
</dbReference>